<reference evidence="8" key="1">
    <citation type="submission" date="2020-02" db="EMBL/GenBank/DDBJ databases">
        <title>Bird 10,000 Genomes (B10K) Project - Family phase.</title>
        <authorList>
            <person name="Zhang G."/>
        </authorList>
    </citation>
    <scope>NUCLEOTIDE SEQUENCE</scope>
    <source>
        <strain evidence="8">B10K-DU-002-37</strain>
        <tissue evidence="8">Muscle</tissue>
    </source>
</reference>
<keyword evidence="3 5" id="KW-1133">Transmembrane helix</keyword>
<dbReference type="AlphaFoldDB" id="A0A852J6D6"/>
<dbReference type="Pfam" id="PF01694">
    <property type="entry name" value="Rhomboid"/>
    <property type="match status" value="1"/>
</dbReference>
<evidence type="ECO:0000313" key="9">
    <source>
        <dbReference type="Proteomes" id="UP000627253"/>
    </source>
</evidence>
<organism evidence="8 9">
    <name type="scientific">Tricholaema leucomelas</name>
    <name type="common">pied barbet</name>
    <dbReference type="NCBI Taxonomy" id="240729"/>
    <lineage>
        <taxon>Eukaryota</taxon>
        <taxon>Metazoa</taxon>
        <taxon>Chordata</taxon>
        <taxon>Craniata</taxon>
        <taxon>Vertebrata</taxon>
        <taxon>Euteleostomi</taxon>
        <taxon>Archelosauria</taxon>
        <taxon>Archosauria</taxon>
        <taxon>Dinosauria</taxon>
        <taxon>Saurischia</taxon>
        <taxon>Theropoda</taxon>
        <taxon>Coelurosauria</taxon>
        <taxon>Aves</taxon>
        <taxon>Neognathae</taxon>
        <taxon>Neoaves</taxon>
        <taxon>Telluraves</taxon>
        <taxon>Coraciimorphae</taxon>
        <taxon>Piciformes</taxon>
        <taxon>Lybiidae</taxon>
        <taxon>Tricholaema lacrymosa</taxon>
    </lineage>
</organism>
<dbReference type="Proteomes" id="UP000627253">
    <property type="component" value="Unassembled WGS sequence"/>
</dbReference>
<comment type="subcellular location">
    <subcellularLocation>
        <location evidence="1">Membrane</location>
        <topology evidence="1">Multi-pass membrane protein</topology>
    </subcellularLocation>
</comment>
<feature type="transmembrane region" description="Helical" evidence="5">
    <location>
        <begin position="177"/>
        <end position="200"/>
    </location>
</feature>
<evidence type="ECO:0000256" key="3">
    <source>
        <dbReference type="ARBA" id="ARBA00022989"/>
    </source>
</evidence>
<keyword evidence="4 5" id="KW-0472">Membrane</keyword>
<dbReference type="PANTHER" id="PTHR43066:SF13">
    <property type="entry name" value="RHOMBOID DOMAIN-CONTAINING PROTEIN 2"/>
    <property type="match status" value="1"/>
</dbReference>
<feature type="domain" description="Peptidase S54 rhomboid" evidence="7">
    <location>
        <begin position="53"/>
        <end position="194"/>
    </location>
</feature>
<feature type="non-terminal residue" evidence="8">
    <location>
        <position position="237"/>
    </location>
</feature>
<dbReference type="OrthoDB" id="10257275at2759"/>
<dbReference type="InterPro" id="IPR035952">
    <property type="entry name" value="Rhomboid-like_sf"/>
</dbReference>
<protein>
    <submittedName>
        <fullName evidence="8">RHBD2 protein</fullName>
    </submittedName>
</protein>
<dbReference type="GO" id="GO:0016020">
    <property type="term" value="C:membrane"/>
    <property type="evidence" value="ECO:0007669"/>
    <property type="project" value="UniProtKB-SubCell"/>
</dbReference>
<accession>A0A852J6D6</accession>
<dbReference type="EMBL" id="WAAF01017951">
    <property type="protein sequence ID" value="NXX49651.1"/>
    <property type="molecule type" value="Genomic_DNA"/>
</dbReference>
<feature type="non-terminal residue" evidence="8">
    <location>
        <position position="1"/>
    </location>
</feature>
<sequence>PRGGRMAAERRRPPVATAITLLLSVVVSVAGMLQDPADAIFPVSLRIAVLYKREVHRLLTYIFFYEDLPSLACGAVIIWYVGGSFEKSAGTAKHCFLTCIFAILTALLYLLLQAFAPKPSEVEDAKGFLPVAFATLGVTTTRSQMKYSLVLGIRVPVLLVLWLLLSLSRFVPGSCFLGNLCGFFTGAVFGLRYCSFLDFLEPVVSKLDQMLPFRLLRKIPGLKYIPASSEERRALES</sequence>
<evidence type="ECO:0000256" key="1">
    <source>
        <dbReference type="ARBA" id="ARBA00004141"/>
    </source>
</evidence>
<evidence type="ECO:0000256" key="6">
    <source>
        <dbReference type="SAM" id="SignalP"/>
    </source>
</evidence>
<evidence type="ECO:0000313" key="8">
    <source>
        <dbReference type="EMBL" id="NXX49651.1"/>
    </source>
</evidence>
<dbReference type="Gene3D" id="1.20.1540.10">
    <property type="entry name" value="Rhomboid-like"/>
    <property type="match status" value="1"/>
</dbReference>
<feature type="transmembrane region" description="Helical" evidence="5">
    <location>
        <begin position="147"/>
        <end position="165"/>
    </location>
</feature>
<dbReference type="PANTHER" id="PTHR43066">
    <property type="entry name" value="RHOMBOID-RELATED PROTEIN"/>
    <property type="match status" value="1"/>
</dbReference>
<dbReference type="InterPro" id="IPR022764">
    <property type="entry name" value="Peptidase_S54_rhomboid_dom"/>
</dbReference>
<feature type="transmembrane region" description="Helical" evidence="5">
    <location>
        <begin position="63"/>
        <end position="82"/>
    </location>
</feature>
<evidence type="ECO:0000259" key="7">
    <source>
        <dbReference type="Pfam" id="PF01694"/>
    </source>
</evidence>
<evidence type="ECO:0000256" key="2">
    <source>
        <dbReference type="ARBA" id="ARBA00022692"/>
    </source>
</evidence>
<keyword evidence="6" id="KW-0732">Signal</keyword>
<feature type="transmembrane region" description="Helical" evidence="5">
    <location>
        <begin position="94"/>
        <end position="116"/>
    </location>
</feature>
<dbReference type="SUPFAM" id="SSF144091">
    <property type="entry name" value="Rhomboid-like"/>
    <property type="match status" value="1"/>
</dbReference>
<name>A0A852J6D6_9PICI</name>
<comment type="caution">
    <text evidence="8">The sequence shown here is derived from an EMBL/GenBank/DDBJ whole genome shotgun (WGS) entry which is preliminary data.</text>
</comment>
<feature type="signal peptide" evidence="6">
    <location>
        <begin position="1"/>
        <end position="31"/>
    </location>
</feature>
<evidence type="ECO:0000256" key="5">
    <source>
        <dbReference type="SAM" id="Phobius"/>
    </source>
</evidence>
<dbReference type="GO" id="GO:0004252">
    <property type="term" value="F:serine-type endopeptidase activity"/>
    <property type="evidence" value="ECO:0007669"/>
    <property type="project" value="InterPro"/>
</dbReference>
<evidence type="ECO:0000256" key="4">
    <source>
        <dbReference type="ARBA" id="ARBA00023136"/>
    </source>
</evidence>
<gene>
    <name evidence="8" type="primary">Rhbdd2</name>
    <name evidence="8" type="ORF">TRILEU_R01171</name>
</gene>
<keyword evidence="2 5" id="KW-0812">Transmembrane</keyword>
<feature type="chain" id="PRO_5032315756" evidence="6">
    <location>
        <begin position="32"/>
        <end position="237"/>
    </location>
</feature>
<proteinExistence type="predicted"/>
<keyword evidence="9" id="KW-1185">Reference proteome</keyword>